<feature type="binding site" evidence="2">
    <location>
        <begin position="11"/>
        <end position="16"/>
    </location>
    <ligand>
        <name>ATP</name>
        <dbReference type="ChEBI" id="CHEBI:30616"/>
    </ligand>
</feature>
<feature type="active site" evidence="2">
    <location>
        <position position="36"/>
    </location>
</feature>
<dbReference type="InterPro" id="IPR004472">
    <property type="entry name" value="DTB_synth_BioD"/>
</dbReference>
<dbReference type="InterPro" id="IPR027417">
    <property type="entry name" value="P-loop_NTPase"/>
</dbReference>
<comment type="caution">
    <text evidence="2">Lacks conserved residue(s) required for the propagation of feature annotation.</text>
</comment>
<dbReference type="GO" id="GO:0004141">
    <property type="term" value="F:dethiobiotin synthase activity"/>
    <property type="evidence" value="ECO:0007669"/>
    <property type="project" value="UniProtKB-UniRule"/>
</dbReference>
<keyword evidence="2" id="KW-0547">Nucleotide-binding</keyword>
<dbReference type="GO" id="GO:0005829">
    <property type="term" value="C:cytosol"/>
    <property type="evidence" value="ECO:0007669"/>
    <property type="project" value="TreeGrafter"/>
</dbReference>
<evidence type="ECO:0000313" key="3">
    <source>
        <dbReference type="EMBL" id="RAK57263.1"/>
    </source>
</evidence>
<keyword evidence="1 2" id="KW-0093">Biotin biosynthesis</keyword>
<keyword evidence="2 3" id="KW-0436">Ligase</keyword>
<dbReference type="Gene3D" id="3.40.50.300">
    <property type="entry name" value="P-loop containing nucleotide triphosphate hydrolases"/>
    <property type="match status" value="1"/>
</dbReference>
<comment type="subcellular location">
    <subcellularLocation>
        <location evidence="2">Cytoplasm</location>
    </subcellularLocation>
</comment>
<protein>
    <recommendedName>
        <fullName evidence="2">ATP-dependent dethiobiotin synthetase BioD</fullName>
        <ecNumber evidence="2">6.3.3.3</ecNumber>
    </recommendedName>
    <alternativeName>
        <fullName evidence="2">DTB synthetase</fullName>
        <shortName evidence="2">DTBS</shortName>
    </alternativeName>
    <alternativeName>
        <fullName evidence="2">Dethiobiotin synthase</fullName>
    </alternativeName>
</protein>
<feature type="binding site" evidence="2">
    <location>
        <position position="51"/>
    </location>
    <ligand>
        <name>Mg(2+)</name>
        <dbReference type="ChEBI" id="CHEBI:18420"/>
    </ligand>
</feature>
<dbReference type="UniPathway" id="UPA00078">
    <property type="reaction ID" value="UER00161"/>
</dbReference>
<comment type="cofactor">
    <cofactor evidence="2">
        <name>Mg(2+)</name>
        <dbReference type="ChEBI" id="CHEBI:18420"/>
    </cofactor>
</comment>
<dbReference type="CDD" id="cd03109">
    <property type="entry name" value="DTBS"/>
    <property type="match status" value="1"/>
</dbReference>
<keyword evidence="2" id="KW-0067">ATP-binding</keyword>
<keyword evidence="2" id="KW-0479">Metal-binding</keyword>
<dbReference type="RefSeq" id="WP_111513715.1">
    <property type="nucleotide sequence ID" value="NZ_QFYR01000001.1"/>
</dbReference>
<dbReference type="OrthoDB" id="9802097at2"/>
<keyword evidence="2" id="KW-0460">Magnesium</keyword>
<comment type="subunit">
    <text evidence="2">Homodimer.</text>
</comment>
<dbReference type="EMBL" id="QFYR01000001">
    <property type="protein sequence ID" value="RAK57263.1"/>
    <property type="molecule type" value="Genomic_DNA"/>
</dbReference>
<name>A0A328AQH4_9CAUL</name>
<feature type="binding site" evidence="2">
    <location>
        <position position="117"/>
    </location>
    <ligand>
        <name>Mg(2+)</name>
        <dbReference type="ChEBI" id="CHEBI:18420"/>
    </ligand>
</feature>
<evidence type="ECO:0000256" key="1">
    <source>
        <dbReference type="ARBA" id="ARBA00022756"/>
    </source>
</evidence>
<evidence type="ECO:0000256" key="2">
    <source>
        <dbReference type="HAMAP-Rule" id="MF_00336"/>
    </source>
</evidence>
<organism evidence="3 4">
    <name type="scientific">Phenylobacterium deserti</name>
    <dbReference type="NCBI Taxonomy" id="1914756"/>
    <lineage>
        <taxon>Bacteria</taxon>
        <taxon>Pseudomonadati</taxon>
        <taxon>Pseudomonadota</taxon>
        <taxon>Alphaproteobacteria</taxon>
        <taxon>Caulobacterales</taxon>
        <taxon>Caulobacteraceae</taxon>
        <taxon>Phenylobacterium</taxon>
    </lineage>
</organism>
<dbReference type="EC" id="6.3.3.3" evidence="2"/>
<keyword evidence="4" id="KW-1185">Reference proteome</keyword>
<dbReference type="GO" id="GO:0000287">
    <property type="term" value="F:magnesium ion binding"/>
    <property type="evidence" value="ECO:0007669"/>
    <property type="project" value="UniProtKB-UniRule"/>
</dbReference>
<dbReference type="GO" id="GO:0009102">
    <property type="term" value="P:biotin biosynthetic process"/>
    <property type="evidence" value="ECO:0007669"/>
    <property type="project" value="UniProtKB-UniRule"/>
</dbReference>
<dbReference type="AlphaFoldDB" id="A0A328AQH4"/>
<dbReference type="SUPFAM" id="SSF52540">
    <property type="entry name" value="P-loop containing nucleoside triphosphate hydrolases"/>
    <property type="match status" value="1"/>
</dbReference>
<dbReference type="PANTHER" id="PTHR43210:SF5">
    <property type="entry name" value="DETHIOBIOTIN SYNTHETASE"/>
    <property type="match status" value="1"/>
</dbReference>
<feature type="binding site" evidence="2">
    <location>
        <position position="15"/>
    </location>
    <ligand>
        <name>Mg(2+)</name>
        <dbReference type="ChEBI" id="CHEBI:18420"/>
    </ligand>
</feature>
<evidence type="ECO:0000313" key="4">
    <source>
        <dbReference type="Proteomes" id="UP000249725"/>
    </source>
</evidence>
<comment type="similarity">
    <text evidence="2">Belongs to the dethiobiotin synthetase family.</text>
</comment>
<dbReference type="Pfam" id="PF13500">
    <property type="entry name" value="AAA_26"/>
    <property type="match status" value="1"/>
</dbReference>
<feature type="binding site" evidence="2">
    <location>
        <position position="40"/>
    </location>
    <ligand>
        <name>substrate</name>
    </ligand>
</feature>
<gene>
    <name evidence="2 3" type="primary">bioD</name>
    <name evidence="3" type="ORF">DJ018_04765</name>
</gene>
<dbReference type="PIRSF" id="PIRSF006755">
    <property type="entry name" value="DTB_synth"/>
    <property type="match status" value="1"/>
</dbReference>
<proteinExistence type="inferred from homology"/>
<feature type="binding site" evidence="2">
    <location>
        <position position="51"/>
    </location>
    <ligand>
        <name>ATP</name>
        <dbReference type="ChEBI" id="CHEBI:30616"/>
    </ligand>
</feature>
<dbReference type="NCBIfam" id="TIGR00347">
    <property type="entry name" value="bioD"/>
    <property type="match status" value="1"/>
</dbReference>
<feature type="binding site" evidence="2">
    <location>
        <begin position="117"/>
        <end position="120"/>
    </location>
    <ligand>
        <name>ATP</name>
        <dbReference type="ChEBI" id="CHEBI:30616"/>
    </ligand>
</feature>
<comment type="pathway">
    <text evidence="2">Cofactor biosynthesis; biotin biosynthesis; biotin from 7,8-diaminononanoate: step 1/2.</text>
</comment>
<keyword evidence="2" id="KW-0963">Cytoplasm</keyword>
<comment type="caution">
    <text evidence="3">The sequence shown here is derived from an EMBL/GenBank/DDBJ whole genome shotgun (WGS) entry which is preliminary data.</text>
</comment>
<comment type="catalytic activity">
    <reaction evidence="2">
        <text>(7R,8S)-7,8-diammoniononanoate + CO2 + ATP = (4R,5S)-dethiobiotin + ADP + phosphate + 3 H(+)</text>
        <dbReference type="Rhea" id="RHEA:15805"/>
        <dbReference type="ChEBI" id="CHEBI:15378"/>
        <dbReference type="ChEBI" id="CHEBI:16526"/>
        <dbReference type="ChEBI" id="CHEBI:30616"/>
        <dbReference type="ChEBI" id="CHEBI:43474"/>
        <dbReference type="ChEBI" id="CHEBI:149469"/>
        <dbReference type="ChEBI" id="CHEBI:149473"/>
        <dbReference type="ChEBI" id="CHEBI:456216"/>
        <dbReference type="EC" id="6.3.3.3"/>
    </reaction>
</comment>
<feature type="binding site" evidence="2">
    <location>
        <begin position="177"/>
        <end position="178"/>
    </location>
    <ligand>
        <name>ATP</name>
        <dbReference type="ChEBI" id="CHEBI:30616"/>
    </ligand>
</feature>
<dbReference type="GO" id="GO:0005524">
    <property type="term" value="F:ATP binding"/>
    <property type="evidence" value="ECO:0007669"/>
    <property type="project" value="UniProtKB-UniRule"/>
</dbReference>
<reference evidence="4" key="1">
    <citation type="submission" date="2018-05" db="EMBL/GenBank/DDBJ databases">
        <authorList>
            <person name="Li X."/>
        </authorList>
    </citation>
    <scope>NUCLEOTIDE SEQUENCE [LARGE SCALE GENOMIC DNA]</scope>
    <source>
        <strain evidence="4">YIM 73061</strain>
    </source>
</reference>
<sequence length="225" mass="23314">MKVFIAGSHTEIGKTHVACALLRVARAEGRSVAAFKPVLSGFDPADWTGSDSGRLLAALETEPTTAALEAISPFRYAAPLAPPMAARLEGRRLELKDLSDASRGWLAEADADLALVESAGGLMSPIAEDGTVLDLLQALDLPSVLVGGSYLGSISHTLTALEVMRARSLAVAAVVVSEDGSADAPDFSQTVELVRRMAAPTPVLAAGRNGDEAWAGALLEKLRGA</sequence>
<dbReference type="PANTHER" id="PTHR43210">
    <property type="entry name" value="DETHIOBIOTIN SYNTHETASE"/>
    <property type="match status" value="1"/>
</dbReference>
<dbReference type="HAMAP" id="MF_00336">
    <property type="entry name" value="BioD"/>
    <property type="match status" value="1"/>
</dbReference>
<dbReference type="Proteomes" id="UP000249725">
    <property type="component" value="Unassembled WGS sequence"/>
</dbReference>
<comment type="function">
    <text evidence="2">Catalyzes a mechanistically unusual reaction, the ATP-dependent insertion of CO2 between the N7 and N8 nitrogen atoms of 7,8-diaminopelargonic acid (DAPA, also called 7,8-diammoniononanoate) to form a ureido ring.</text>
</comment>
<accession>A0A328AQH4</accession>